<dbReference type="AlphaFoldDB" id="K3YXU8"/>
<protein>
    <submittedName>
        <fullName evidence="3">Uncharacterized protein</fullName>
    </submittedName>
</protein>
<dbReference type="Proteomes" id="UP000004995">
    <property type="component" value="Unassembled WGS sequence"/>
</dbReference>
<feature type="compositionally biased region" description="Pro residues" evidence="1">
    <location>
        <begin position="23"/>
        <end position="34"/>
    </location>
</feature>
<feature type="transmembrane region" description="Helical" evidence="2">
    <location>
        <begin position="122"/>
        <end position="147"/>
    </location>
</feature>
<feature type="transmembrane region" description="Helical" evidence="2">
    <location>
        <begin position="72"/>
        <end position="102"/>
    </location>
</feature>
<evidence type="ECO:0000256" key="2">
    <source>
        <dbReference type="SAM" id="Phobius"/>
    </source>
</evidence>
<organism evidence="3 4">
    <name type="scientific">Setaria italica</name>
    <name type="common">Foxtail millet</name>
    <name type="synonym">Panicum italicum</name>
    <dbReference type="NCBI Taxonomy" id="4555"/>
    <lineage>
        <taxon>Eukaryota</taxon>
        <taxon>Viridiplantae</taxon>
        <taxon>Streptophyta</taxon>
        <taxon>Embryophyta</taxon>
        <taxon>Tracheophyta</taxon>
        <taxon>Spermatophyta</taxon>
        <taxon>Magnoliopsida</taxon>
        <taxon>Liliopsida</taxon>
        <taxon>Poales</taxon>
        <taxon>Poaceae</taxon>
        <taxon>PACMAD clade</taxon>
        <taxon>Panicoideae</taxon>
        <taxon>Panicodae</taxon>
        <taxon>Paniceae</taxon>
        <taxon>Cenchrinae</taxon>
        <taxon>Setaria</taxon>
    </lineage>
</organism>
<dbReference type="EnsemblPlants" id="KQL31237">
    <property type="protein sequence ID" value="KQL31237"/>
    <property type="gene ID" value="SETIT_019096mg"/>
</dbReference>
<dbReference type="EMBL" id="AGNK02000521">
    <property type="status" value="NOT_ANNOTATED_CDS"/>
    <property type="molecule type" value="Genomic_DNA"/>
</dbReference>
<evidence type="ECO:0000313" key="4">
    <source>
        <dbReference type="Proteomes" id="UP000004995"/>
    </source>
</evidence>
<evidence type="ECO:0000313" key="3">
    <source>
        <dbReference type="EnsemblPlants" id="KQL31237"/>
    </source>
</evidence>
<sequence>MCGGVEYRVGWNRARVRVRAPRPPRAAPPPPPARPTCRAGSPHASRREAPGCPRGRDRDPRTGATSRGSPPLAVAAPAFSLVLMASRAAVLLVAVAAVLFAAASAQEMDLGVPPAPAPVTGAAAGAAASALAVACSAVLSIVVAGGLMQ</sequence>
<reference evidence="3" key="2">
    <citation type="submission" date="2018-08" db="UniProtKB">
        <authorList>
            <consortium name="EnsemblPlants"/>
        </authorList>
    </citation>
    <scope>IDENTIFICATION</scope>
    <source>
        <strain evidence="3">Yugu1</strain>
    </source>
</reference>
<evidence type="ECO:0000256" key="1">
    <source>
        <dbReference type="SAM" id="MobiDB-lite"/>
    </source>
</evidence>
<keyword evidence="4" id="KW-1185">Reference proteome</keyword>
<proteinExistence type="predicted"/>
<keyword evidence="2" id="KW-0472">Membrane</keyword>
<keyword evidence="2" id="KW-0812">Transmembrane</keyword>
<dbReference type="InParanoid" id="K3YXU8"/>
<feature type="compositionally biased region" description="Basic and acidic residues" evidence="1">
    <location>
        <begin position="45"/>
        <end position="61"/>
    </location>
</feature>
<name>K3YXU8_SETIT</name>
<dbReference type="HOGENOM" id="CLU_1752876_0_0_1"/>
<reference evidence="4" key="1">
    <citation type="journal article" date="2012" name="Nat. Biotechnol.">
        <title>Reference genome sequence of the model plant Setaria.</title>
        <authorList>
            <person name="Bennetzen J.L."/>
            <person name="Schmutz J."/>
            <person name="Wang H."/>
            <person name="Percifield R."/>
            <person name="Hawkins J."/>
            <person name="Pontaroli A.C."/>
            <person name="Estep M."/>
            <person name="Feng L."/>
            <person name="Vaughn J.N."/>
            <person name="Grimwood J."/>
            <person name="Jenkins J."/>
            <person name="Barry K."/>
            <person name="Lindquist E."/>
            <person name="Hellsten U."/>
            <person name="Deshpande S."/>
            <person name="Wang X."/>
            <person name="Wu X."/>
            <person name="Mitros T."/>
            <person name="Triplett J."/>
            <person name="Yang X."/>
            <person name="Ye C.Y."/>
            <person name="Mauro-Herrera M."/>
            <person name="Wang L."/>
            <person name="Li P."/>
            <person name="Sharma M."/>
            <person name="Sharma R."/>
            <person name="Ronald P.C."/>
            <person name="Panaud O."/>
            <person name="Kellogg E.A."/>
            <person name="Brutnell T.P."/>
            <person name="Doust A.N."/>
            <person name="Tuskan G.A."/>
            <person name="Rokhsar D."/>
            <person name="Devos K.M."/>
        </authorList>
    </citation>
    <scope>NUCLEOTIDE SEQUENCE [LARGE SCALE GENOMIC DNA]</scope>
    <source>
        <strain evidence="4">cv. Yugu1</strain>
    </source>
</reference>
<accession>K3YXU8</accession>
<feature type="region of interest" description="Disordered" evidence="1">
    <location>
        <begin position="20"/>
        <end position="72"/>
    </location>
</feature>
<keyword evidence="2" id="KW-1133">Transmembrane helix</keyword>
<dbReference type="Gramene" id="KQL31237">
    <property type="protein sequence ID" value="KQL31237"/>
    <property type="gene ID" value="SETIT_019096mg"/>
</dbReference>